<comment type="similarity">
    <text evidence="2">Belongs to the outer membrane factor (OMF) (TC 1.B.17) family.</text>
</comment>
<comment type="subcellular location">
    <subcellularLocation>
        <location evidence="1">Cell outer membrane</location>
    </subcellularLocation>
</comment>
<dbReference type="InterPro" id="IPR003423">
    <property type="entry name" value="OMP_efflux"/>
</dbReference>
<evidence type="ECO:0000256" key="9">
    <source>
        <dbReference type="SAM" id="MobiDB-lite"/>
    </source>
</evidence>
<evidence type="ECO:0000313" key="11">
    <source>
        <dbReference type="EMBL" id="AMY11024.1"/>
    </source>
</evidence>
<gene>
    <name evidence="11" type="ORF">LuPra_04268</name>
</gene>
<keyword evidence="12" id="KW-1185">Reference proteome</keyword>
<evidence type="ECO:0000256" key="8">
    <source>
        <dbReference type="SAM" id="Coils"/>
    </source>
</evidence>
<evidence type="ECO:0000256" key="7">
    <source>
        <dbReference type="ARBA" id="ARBA00023237"/>
    </source>
</evidence>
<dbReference type="Pfam" id="PF02321">
    <property type="entry name" value="OEP"/>
    <property type="match status" value="2"/>
</dbReference>
<dbReference type="AlphaFoldDB" id="A0A143PT84"/>
<dbReference type="Gene3D" id="1.20.1600.10">
    <property type="entry name" value="Outer membrane efflux proteins (OEP)"/>
    <property type="match status" value="2"/>
</dbReference>
<keyword evidence="6" id="KW-0472">Membrane</keyword>
<keyword evidence="3" id="KW-0813">Transport</keyword>
<feature type="compositionally biased region" description="Low complexity" evidence="9">
    <location>
        <begin position="569"/>
        <end position="584"/>
    </location>
</feature>
<evidence type="ECO:0000313" key="12">
    <source>
        <dbReference type="Proteomes" id="UP000076079"/>
    </source>
</evidence>
<dbReference type="InterPro" id="IPR051906">
    <property type="entry name" value="TolC-like"/>
</dbReference>
<evidence type="ECO:0000256" key="2">
    <source>
        <dbReference type="ARBA" id="ARBA00007613"/>
    </source>
</evidence>
<evidence type="ECO:0000256" key="4">
    <source>
        <dbReference type="ARBA" id="ARBA00022452"/>
    </source>
</evidence>
<evidence type="ECO:0000256" key="3">
    <source>
        <dbReference type="ARBA" id="ARBA00022448"/>
    </source>
</evidence>
<dbReference type="STRING" id="1855912.LuPra_04268"/>
<dbReference type="SUPFAM" id="SSF56954">
    <property type="entry name" value="Outer membrane efflux proteins (OEP)"/>
    <property type="match status" value="1"/>
</dbReference>
<dbReference type="GO" id="GO:0009279">
    <property type="term" value="C:cell outer membrane"/>
    <property type="evidence" value="ECO:0007669"/>
    <property type="project" value="UniProtKB-SubCell"/>
</dbReference>
<keyword evidence="5" id="KW-0812">Transmembrane</keyword>
<keyword evidence="7" id="KW-0998">Cell outer membrane</keyword>
<keyword evidence="4" id="KW-1134">Transmembrane beta strand</keyword>
<feature type="signal peptide" evidence="10">
    <location>
        <begin position="1"/>
        <end position="25"/>
    </location>
</feature>
<feature type="chain" id="PRO_5007511914" evidence="10">
    <location>
        <begin position="26"/>
        <end position="590"/>
    </location>
</feature>
<evidence type="ECO:0000256" key="1">
    <source>
        <dbReference type="ARBA" id="ARBA00004442"/>
    </source>
</evidence>
<feature type="coiled-coil region" evidence="8">
    <location>
        <begin position="272"/>
        <end position="306"/>
    </location>
</feature>
<organism evidence="11 12">
    <name type="scientific">Luteitalea pratensis</name>
    <dbReference type="NCBI Taxonomy" id="1855912"/>
    <lineage>
        <taxon>Bacteria</taxon>
        <taxon>Pseudomonadati</taxon>
        <taxon>Acidobacteriota</taxon>
        <taxon>Vicinamibacteria</taxon>
        <taxon>Vicinamibacterales</taxon>
        <taxon>Vicinamibacteraceae</taxon>
        <taxon>Luteitalea</taxon>
    </lineage>
</organism>
<dbReference type="PANTHER" id="PTHR30026">
    <property type="entry name" value="OUTER MEMBRANE PROTEIN TOLC"/>
    <property type="match status" value="1"/>
</dbReference>
<keyword evidence="10" id="KW-0732">Signal</keyword>
<accession>A0A143PT84</accession>
<evidence type="ECO:0000256" key="5">
    <source>
        <dbReference type="ARBA" id="ARBA00022692"/>
    </source>
</evidence>
<sequence length="590" mass="63348" precursor="true">MRLTVYLAGVVVAASAGLMPATALAQSRSTDVSDARVAELLRLVAGKAGQQPTVPGGAPPAGNVSDVPLKIEEAVAMALEKNLDIAVERLNPSSFDFSLEALRATFNPTATSTVGYNSTYQLPTSQLVGGARVKNDQATWNFGLQQLLPWWGGSYQVQFNNRRNDNNNAFVTFNPQYNTLLSAALVQPLLRGRATDSTRTALIITQINRELSDVQVRTTVIETLADVRNAYWDLVFAQEVVNVAARSLQLAEKLVDDNQVRVEVGTLAPIDVVQAQAEAATRRQTLAALEAQAQTAELALKRLIVSGTADPMWGARLKPVDRPTLTERAAPLEEALRSALNNRTDLIERKRNLEITDANLALLKNQTGMSANLVANYGGQGIGGTRIIRDGTGGPITGEIPGGYTDALDLMWRREYPTWTVQVQFAYPIGPNPQSAQLARARIGLEQSLTQIRSLELQIAAEVTNARLQVDANLKRIESARVARELSQRRLEAEQSKFDVGLSTNYFVVQAQRDLLDSENTLLRAALDYQQSLVNFERAQITSGNTGVTITNTLGAGTATSVGGGGTGNNNNAAGTSTGTTTGIPGTGGQ</sequence>
<dbReference type="GO" id="GO:0015562">
    <property type="term" value="F:efflux transmembrane transporter activity"/>
    <property type="evidence" value="ECO:0007669"/>
    <property type="project" value="InterPro"/>
</dbReference>
<dbReference type="GO" id="GO:1990281">
    <property type="term" value="C:efflux pump complex"/>
    <property type="evidence" value="ECO:0007669"/>
    <property type="project" value="TreeGrafter"/>
</dbReference>
<dbReference type="GO" id="GO:0015288">
    <property type="term" value="F:porin activity"/>
    <property type="evidence" value="ECO:0007669"/>
    <property type="project" value="TreeGrafter"/>
</dbReference>
<proteinExistence type="inferred from homology"/>
<dbReference type="EMBL" id="CP015136">
    <property type="protein sequence ID" value="AMY11024.1"/>
    <property type="molecule type" value="Genomic_DNA"/>
</dbReference>
<reference evidence="11 12" key="1">
    <citation type="journal article" date="2016" name="Genome Announc.">
        <title>First Complete Genome Sequence of a Subdivision 6 Acidobacterium Strain.</title>
        <authorList>
            <person name="Huang S."/>
            <person name="Vieira S."/>
            <person name="Bunk B."/>
            <person name="Riedel T."/>
            <person name="Sproer C."/>
            <person name="Overmann J."/>
        </authorList>
    </citation>
    <scope>NUCLEOTIDE SEQUENCE [LARGE SCALE GENOMIC DNA]</scope>
    <source>
        <strain evidence="12">DSM 100886 HEG_-6_39</strain>
    </source>
</reference>
<feature type="region of interest" description="Disordered" evidence="9">
    <location>
        <begin position="561"/>
        <end position="590"/>
    </location>
</feature>
<name>A0A143PT84_LUTPR</name>
<protein>
    <submittedName>
        <fullName evidence="11">Type I secretion outer membrane protein, TolC family</fullName>
    </submittedName>
</protein>
<dbReference type="RefSeq" id="WP_157899503.1">
    <property type="nucleotide sequence ID" value="NZ_CP015136.1"/>
</dbReference>
<evidence type="ECO:0000256" key="10">
    <source>
        <dbReference type="SAM" id="SignalP"/>
    </source>
</evidence>
<dbReference type="OrthoDB" id="128290at2"/>
<keyword evidence="8" id="KW-0175">Coiled coil</keyword>
<reference evidence="12" key="2">
    <citation type="submission" date="2016-04" db="EMBL/GenBank/DDBJ databases">
        <title>First Complete Genome Sequence of a Subdivision 6 Acidobacterium.</title>
        <authorList>
            <person name="Huang S."/>
            <person name="Vieira S."/>
            <person name="Bunk B."/>
            <person name="Riedel T."/>
            <person name="Sproeer C."/>
            <person name="Overmann J."/>
        </authorList>
    </citation>
    <scope>NUCLEOTIDE SEQUENCE [LARGE SCALE GENOMIC DNA]</scope>
    <source>
        <strain evidence="12">DSM 100886 HEG_-6_39</strain>
    </source>
</reference>
<dbReference type="Proteomes" id="UP000076079">
    <property type="component" value="Chromosome"/>
</dbReference>
<evidence type="ECO:0000256" key="6">
    <source>
        <dbReference type="ARBA" id="ARBA00023136"/>
    </source>
</evidence>
<dbReference type="PANTHER" id="PTHR30026:SF23">
    <property type="entry name" value="TO APRF-PUTATIVE OUTER MEMBRANE EFFLUX PROTEIN OR SECRETED ALKALINE PHOSPHATASE-RELATED"/>
    <property type="match status" value="1"/>
</dbReference>
<dbReference type="KEGG" id="abac:LuPra_04268"/>